<sequence>MQTSANHFELLPDTIRRALERTLIAVFTDRDAIQSELLGEGTSRALLYKLSHQGKTYFLRITSRHAEIADTRRHFESLRIASAGDVAPQTIYSDSETGIVICEWVESHPLFESFTDRGLLVRKLADLVAKVHILPSFPGLFNFVEAVGQLILQFRSFGMFDEEVIHPLLKDYHLIQTNYRVAEDDWVSCHNDLHPTNFLCTVQRKLLLIDWECAFTGDRYADLALLGQSFALTEAETEWLLSDYFDGPITPVNRAKFFLMQQVCHLYQGLLMLKFAASCKPLGYADNADFETVRQSEVTGLIVSGELDLDTYEGRLYYGKVCLNEALINFKSDKFSSALESIASR</sequence>
<dbReference type="InterPro" id="IPR002575">
    <property type="entry name" value="Aminoglycoside_PTrfase"/>
</dbReference>
<evidence type="ECO:0000313" key="3">
    <source>
        <dbReference type="Proteomes" id="UP000680038"/>
    </source>
</evidence>
<dbReference type="Gene3D" id="3.30.200.20">
    <property type="entry name" value="Phosphorylase Kinase, domain 1"/>
    <property type="match status" value="1"/>
</dbReference>
<name>A0A916JB54_9BACT</name>
<dbReference type="RefSeq" id="WP_215238578.1">
    <property type="nucleotide sequence ID" value="NZ_CAJRAF010000002.1"/>
</dbReference>
<comment type="caution">
    <text evidence="2">The sequence shown here is derived from an EMBL/GenBank/DDBJ whole genome shotgun (WGS) entry which is preliminary data.</text>
</comment>
<dbReference type="PANTHER" id="PTHR40086:SF1">
    <property type="entry name" value="CELL CYCLE REGULATOR CCRZ"/>
    <property type="match status" value="1"/>
</dbReference>
<keyword evidence="2" id="KW-0808">Transferase</keyword>
<keyword evidence="2" id="KW-0418">Kinase</keyword>
<keyword evidence="3" id="KW-1185">Reference proteome</keyword>
<dbReference type="Gene3D" id="3.90.1200.10">
    <property type="match status" value="1"/>
</dbReference>
<feature type="domain" description="Aminoglycoside phosphotransferase" evidence="1">
    <location>
        <begin position="47"/>
        <end position="241"/>
    </location>
</feature>
<dbReference type="GO" id="GO:0019165">
    <property type="term" value="F:thiamine kinase activity"/>
    <property type="evidence" value="ECO:0007669"/>
    <property type="project" value="UniProtKB-EC"/>
</dbReference>
<organism evidence="2 3">
    <name type="scientific">Dyadobacter helix</name>
    <dbReference type="NCBI Taxonomy" id="2822344"/>
    <lineage>
        <taxon>Bacteria</taxon>
        <taxon>Pseudomonadati</taxon>
        <taxon>Bacteroidota</taxon>
        <taxon>Cytophagia</taxon>
        <taxon>Cytophagales</taxon>
        <taxon>Spirosomataceae</taxon>
        <taxon>Dyadobacter</taxon>
    </lineage>
</organism>
<proteinExistence type="predicted"/>
<evidence type="ECO:0000313" key="2">
    <source>
        <dbReference type="EMBL" id="CAG4997937.1"/>
    </source>
</evidence>
<dbReference type="Pfam" id="PF01636">
    <property type="entry name" value="APH"/>
    <property type="match status" value="1"/>
</dbReference>
<dbReference type="InterPro" id="IPR011009">
    <property type="entry name" value="Kinase-like_dom_sf"/>
</dbReference>
<protein>
    <submittedName>
        <fullName evidence="2">Thiamine kinase</fullName>
        <ecNumber evidence="2">2.7.1.89</ecNumber>
    </submittedName>
</protein>
<evidence type="ECO:0000259" key="1">
    <source>
        <dbReference type="Pfam" id="PF01636"/>
    </source>
</evidence>
<dbReference type="InterPro" id="IPR052077">
    <property type="entry name" value="CcrZ_PhaseVar_Mediator"/>
</dbReference>
<gene>
    <name evidence="2" type="primary">thiK</name>
    <name evidence="2" type="ORF">DYBT9275_01886</name>
</gene>
<dbReference type="EC" id="2.7.1.89" evidence="2"/>
<dbReference type="AlphaFoldDB" id="A0A916JB54"/>
<reference evidence="2" key="1">
    <citation type="submission" date="2021-04" db="EMBL/GenBank/DDBJ databases">
        <authorList>
            <person name="Rodrigo-Torres L."/>
            <person name="Arahal R. D."/>
            <person name="Lucena T."/>
        </authorList>
    </citation>
    <scope>NUCLEOTIDE SEQUENCE</scope>
    <source>
        <strain evidence="2">CECT 9275</strain>
    </source>
</reference>
<dbReference type="EMBL" id="CAJRAF010000002">
    <property type="protein sequence ID" value="CAG4997937.1"/>
    <property type="molecule type" value="Genomic_DNA"/>
</dbReference>
<dbReference type="SUPFAM" id="SSF56112">
    <property type="entry name" value="Protein kinase-like (PK-like)"/>
    <property type="match status" value="1"/>
</dbReference>
<accession>A0A916JB54</accession>
<dbReference type="Proteomes" id="UP000680038">
    <property type="component" value="Unassembled WGS sequence"/>
</dbReference>
<dbReference type="PANTHER" id="PTHR40086">
    <property type="entry name" value="PHOSPHOTRANSFERASE YTMP-RELATED"/>
    <property type="match status" value="1"/>
</dbReference>